<dbReference type="Pfam" id="PF08541">
    <property type="entry name" value="ACP_syn_III_C"/>
    <property type="match status" value="1"/>
</dbReference>
<keyword evidence="3 14" id="KW-0444">Lipid biosynthesis</keyword>
<comment type="catalytic activity">
    <reaction evidence="13">
        <text>3-methylbutanoyl-CoA + malonyl-[ACP] + H(+) = 5-methyl-3-oxohexanoyl-[ACP] + CO2 + CoA</text>
        <dbReference type="Rhea" id="RHEA:42272"/>
        <dbReference type="Rhea" id="RHEA-COMP:9623"/>
        <dbReference type="Rhea" id="RHEA-COMP:9941"/>
        <dbReference type="ChEBI" id="CHEBI:15378"/>
        <dbReference type="ChEBI" id="CHEBI:16526"/>
        <dbReference type="ChEBI" id="CHEBI:57287"/>
        <dbReference type="ChEBI" id="CHEBI:57345"/>
        <dbReference type="ChEBI" id="CHEBI:78449"/>
        <dbReference type="ChEBI" id="CHEBI:78822"/>
        <dbReference type="EC" id="2.3.1.300"/>
    </reaction>
    <physiologicalReaction direction="left-to-right" evidence="13">
        <dbReference type="Rhea" id="RHEA:42273"/>
    </physiologicalReaction>
</comment>
<protein>
    <recommendedName>
        <fullName evidence="14">Beta-ketoacyl-[acyl-carrier-protein] synthase III</fullName>
        <shortName evidence="14">Beta-ketoacyl-ACP synthase III</shortName>
        <shortName evidence="14">KAS III</shortName>
        <ecNumber evidence="14">2.3.1.180</ecNumber>
    </recommendedName>
    <alternativeName>
        <fullName evidence="14">3-oxoacyl-[acyl-carrier-protein] synthase 3</fullName>
    </alternativeName>
    <alternativeName>
        <fullName evidence="14">3-oxoacyl-[acyl-carrier-protein] synthase III</fullName>
    </alternativeName>
</protein>
<evidence type="ECO:0000256" key="2">
    <source>
        <dbReference type="ARBA" id="ARBA00008642"/>
    </source>
</evidence>
<dbReference type="Gene3D" id="3.40.47.10">
    <property type="match status" value="1"/>
</dbReference>
<dbReference type="NCBIfam" id="NF006829">
    <property type="entry name" value="PRK09352.1"/>
    <property type="match status" value="1"/>
</dbReference>
<keyword evidence="18" id="KW-1185">Reference proteome</keyword>
<dbReference type="CDD" id="cd00830">
    <property type="entry name" value="KAS_III"/>
    <property type="match status" value="1"/>
</dbReference>
<dbReference type="InterPro" id="IPR016039">
    <property type="entry name" value="Thiolase-like"/>
</dbReference>
<evidence type="ECO:0000256" key="9">
    <source>
        <dbReference type="ARBA" id="ARBA00023315"/>
    </source>
</evidence>
<evidence type="ECO:0000256" key="12">
    <source>
        <dbReference type="ARBA" id="ARBA00052467"/>
    </source>
</evidence>
<evidence type="ECO:0000256" key="8">
    <source>
        <dbReference type="ARBA" id="ARBA00023268"/>
    </source>
</evidence>
<dbReference type="PANTHER" id="PTHR43091:SF1">
    <property type="entry name" value="BETA-KETOACYL-[ACYL-CARRIER-PROTEIN] SYNTHASE III, CHLOROPLASTIC"/>
    <property type="match status" value="1"/>
</dbReference>
<keyword evidence="8 14" id="KW-0511">Multifunctional enzyme</keyword>
<dbReference type="InterPro" id="IPR013751">
    <property type="entry name" value="ACP_syn_III_N"/>
</dbReference>
<comment type="similarity">
    <text evidence="2 14">Belongs to the thiolase-like superfamily. FabH family.</text>
</comment>
<keyword evidence="9 14" id="KW-0012">Acyltransferase</keyword>
<evidence type="ECO:0000256" key="5">
    <source>
        <dbReference type="ARBA" id="ARBA00022832"/>
    </source>
</evidence>
<evidence type="ECO:0000256" key="1">
    <source>
        <dbReference type="ARBA" id="ARBA00005194"/>
    </source>
</evidence>
<dbReference type="Proteomes" id="UP000095255">
    <property type="component" value="Unassembled WGS sequence"/>
</dbReference>
<feature type="active site" evidence="14">
    <location>
        <position position="255"/>
    </location>
</feature>
<comment type="subunit">
    <text evidence="14">Homodimer.</text>
</comment>
<gene>
    <name evidence="14" type="primary">fabH</name>
    <name evidence="17" type="ORF">BHU72_03060</name>
</gene>
<dbReference type="GO" id="GO:0004315">
    <property type="term" value="F:3-oxoacyl-[acyl-carrier-protein] synthase activity"/>
    <property type="evidence" value="ECO:0007669"/>
    <property type="project" value="InterPro"/>
</dbReference>
<dbReference type="AlphaFoldDB" id="A0A1E5L6M6"/>
<dbReference type="EMBL" id="MJAT01000012">
    <property type="protein sequence ID" value="OEH85776.1"/>
    <property type="molecule type" value="Genomic_DNA"/>
</dbReference>
<dbReference type="OrthoDB" id="9815506at2"/>
<comment type="subcellular location">
    <subcellularLocation>
        <location evidence="14">Cytoplasm</location>
    </subcellularLocation>
</comment>
<sequence length="328" mass="34786">MKNRNVGIIGTGSFLPAKTITNKDLETLVDTTDEWIRSRTGIEERRMVEESVAASDLGVEAAKKALEDANISAEEIDLIIVATLTPDYTFPSTACIVQEKLGAKKAAAFDLSAACSGFIYGLATGAQFIATGLYKYVLVIGSETISKILNWEDRGTCVLFGDGAGACVLGPVEDGKGFQSFVLGSDGSGAELLSQPSSGSKLPITSETIANKENTLKMVGSEVFKFAVRVMGQVSEEAVEKAGLNKEDIDFFVPHQANIRIIEPAMKRLGLGMDKAYINLHKYGNMSSASIPVALDEALQSGSIKKGDNVLLVGFGAGLTWGATVVKM</sequence>
<evidence type="ECO:0000259" key="15">
    <source>
        <dbReference type="Pfam" id="PF08541"/>
    </source>
</evidence>
<comment type="pathway">
    <text evidence="1 14">Lipid metabolism; fatty acid biosynthesis.</text>
</comment>
<dbReference type="SUPFAM" id="SSF53901">
    <property type="entry name" value="Thiolase-like"/>
    <property type="match status" value="1"/>
</dbReference>
<dbReference type="STRING" id="1390249.BHU72_03060"/>
<evidence type="ECO:0000256" key="6">
    <source>
        <dbReference type="ARBA" id="ARBA00023098"/>
    </source>
</evidence>
<dbReference type="InterPro" id="IPR013747">
    <property type="entry name" value="ACP_syn_III_C"/>
</dbReference>
<feature type="region of interest" description="ACP-binding" evidence="14">
    <location>
        <begin position="256"/>
        <end position="260"/>
    </location>
</feature>
<organism evidence="17 18">
    <name type="scientific">Desulfuribacillus stibiiarsenatis</name>
    <dbReference type="NCBI Taxonomy" id="1390249"/>
    <lineage>
        <taxon>Bacteria</taxon>
        <taxon>Bacillati</taxon>
        <taxon>Bacillota</taxon>
        <taxon>Desulfuribacillia</taxon>
        <taxon>Desulfuribacillales</taxon>
        <taxon>Desulfuribacillaceae</taxon>
        <taxon>Desulfuribacillus</taxon>
    </lineage>
</organism>
<comment type="catalytic activity">
    <reaction evidence="11">
        <text>(2S)-2-methylbutanoyl-CoA + malonyl-[ACP] + H(+) = (4S)-4-methyl-3-oxohexanoyl-[ACP] + CO2 + CoA</text>
        <dbReference type="Rhea" id="RHEA:42276"/>
        <dbReference type="Rhea" id="RHEA-COMP:9623"/>
        <dbReference type="Rhea" id="RHEA-COMP:17148"/>
        <dbReference type="ChEBI" id="CHEBI:15378"/>
        <dbReference type="ChEBI" id="CHEBI:16526"/>
        <dbReference type="ChEBI" id="CHEBI:57287"/>
        <dbReference type="ChEBI" id="CHEBI:78449"/>
        <dbReference type="ChEBI" id="CHEBI:88166"/>
        <dbReference type="ChEBI" id="CHEBI:167462"/>
        <dbReference type="EC" id="2.3.1.300"/>
    </reaction>
    <physiologicalReaction direction="left-to-right" evidence="11">
        <dbReference type="Rhea" id="RHEA:42277"/>
    </physiologicalReaction>
</comment>
<feature type="active site" evidence="14">
    <location>
        <position position="115"/>
    </location>
</feature>
<keyword evidence="14" id="KW-0963">Cytoplasm</keyword>
<dbReference type="FunFam" id="3.40.47.10:FF:000004">
    <property type="entry name" value="3-oxoacyl-[acyl-carrier-protein] synthase 3"/>
    <property type="match status" value="1"/>
</dbReference>
<feature type="active site" evidence="14">
    <location>
        <position position="285"/>
    </location>
</feature>
<evidence type="ECO:0000313" key="18">
    <source>
        <dbReference type="Proteomes" id="UP000095255"/>
    </source>
</evidence>
<dbReference type="RefSeq" id="WP_069701859.1">
    <property type="nucleotide sequence ID" value="NZ_MJAT01000012.1"/>
</dbReference>
<evidence type="ECO:0000259" key="16">
    <source>
        <dbReference type="Pfam" id="PF08545"/>
    </source>
</evidence>
<evidence type="ECO:0000256" key="7">
    <source>
        <dbReference type="ARBA" id="ARBA00023160"/>
    </source>
</evidence>
<dbReference type="GO" id="GO:0006633">
    <property type="term" value="P:fatty acid biosynthetic process"/>
    <property type="evidence" value="ECO:0007669"/>
    <property type="project" value="UniProtKB-UniRule"/>
</dbReference>
<evidence type="ECO:0000313" key="17">
    <source>
        <dbReference type="EMBL" id="OEH85776.1"/>
    </source>
</evidence>
<dbReference type="Pfam" id="PF08545">
    <property type="entry name" value="ACP_syn_III"/>
    <property type="match status" value="1"/>
</dbReference>
<evidence type="ECO:0000256" key="14">
    <source>
        <dbReference type="HAMAP-Rule" id="MF_01815"/>
    </source>
</evidence>
<evidence type="ECO:0000256" key="4">
    <source>
        <dbReference type="ARBA" id="ARBA00022679"/>
    </source>
</evidence>
<keyword evidence="7 14" id="KW-0275">Fatty acid biosynthesis</keyword>
<comment type="function">
    <text evidence="14">Catalyzes the condensation reaction of fatty acid synthesis by the addition to an acyl acceptor of two carbons from malonyl-ACP. Catalyzes the first condensation reaction which initiates fatty acid synthesis and may therefore play a role in governing the total rate of fatty acid production. Possesses both acetoacetyl-ACP synthase and acetyl transacylase activities. Its substrate specificity determines the biosynthesis of branched-chain and/or straight-chain of fatty acids.</text>
</comment>
<comment type="domain">
    <text evidence="14">The last Arg residue of the ACP-binding site is essential for the weak association between ACP/AcpP and FabH.</text>
</comment>
<dbReference type="PANTHER" id="PTHR43091">
    <property type="entry name" value="3-OXOACYL-[ACYL-CARRIER-PROTEIN] SYNTHASE"/>
    <property type="match status" value="1"/>
</dbReference>
<feature type="domain" description="Beta-ketoacyl-[acyl-carrier-protein] synthase III N-terminal" evidence="16">
    <location>
        <begin position="109"/>
        <end position="187"/>
    </location>
</feature>
<dbReference type="EC" id="2.3.1.180" evidence="14"/>
<evidence type="ECO:0000256" key="10">
    <source>
        <dbReference type="ARBA" id="ARBA00051096"/>
    </source>
</evidence>
<proteinExistence type="inferred from homology"/>
<evidence type="ECO:0000256" key="3">
    <source>
        <dbReference type="ARBA" id="ARBA00022516"/>
    </source>
</evidence>
<feature type="domain" description="Beta-ketoacyl-[acyl-carrier-protein] synthase III C-terminal" evidence="15">
    <location>
        <begin position="240"/>
        <end position="327"/>
    </location>
</feature>
<reference evidence="17 18" key="1">
    <citation type="submission" date="2016-09" db="EMBL/GenBank/DDBJ databases">
        <title>Desulfuribacillus arsenicus sp. nov., an obligately anaerobic, dissimilatory arsenic- and antimonate-reducing bacterium isolated from anoxic sediments.</title>
        <authorList>
            <person name="Abin C.A."/>
            <person name="Hollibaugh J.T."/>
        </authorList>
    </citation>
    <scope>NUCLEOTIDE SEQUENCE [LARGE SCALE GENOMIC DNA]</scope>
    <source>
        <strain evidence="17 18">MLFW-2</strain>
    </source>
</reference>
<comment type="catalytic activity">
    <reaction evidence="10">
        <text>malonyl-[ACP] + acetyl-CoA + H(+) = 3-oxobutanoyl-[ACP] + CO2 + CoA</text>
        <dbReference type="Rhea" id="RHEA:12080"/>
        <dbReference type="Rhea" id="RHEA-COMP:9623"/>
        <dbReference type="Rhea" id="RHEA-COMP:9625"/>
        <dbReference type="ChEBI" id="CHEBI:15378"/>
        <dbReference type="ChEBI" id="CHEBI:16526"/>
        <dbReference type="ChEBI" id="CHEBI:57287"/>
        <dbReference type="ChEBI" id="CHEBI:57288"/>
        <dbReference type="ChEBI" id="CHEBI:78449"/>
        <dbReference type="ChEBI" id="CHEBI:78450"/>
        <dbReference type="EC" id="2.3.1.180"/>
    </reaction>
    <physiologicalReaction direction="left-to-right" evidence="10">
        <dbReference type="Rhea" id="RHEA:12081"/>
    </physiologicalReaction>
</comment>
<keyword evidence="5 14" id="KW-0276">Fatty acid metabolism</keyword>
<comment type="caution">
    <text evidence="17">The sequence shown here is derived from an EMBL/GenBank/DDBJ whole genome shotgun (WGS) entry which is preliminary data.</text>
</comment>
<evidence type="ECO:0000256" key="11">
    <source>
        <dbReference type="ARBA" id="ARBA00052407"/>
    </source>
</evidence>
<keyword evidence="6 14" id="KW-0443">Lipid metabolism</keyword>
<dbReference type="InterPro" id="IPR004655">
    <property type="entry name" value="FabH"/>
</dbReference>
<evidence type="ECO:0000256" key="13">
    <source>
        <dbReference type="ARBA" id="ARBA00052985"/>
    </source>
</evidence>
<dbReference type="UniPathway" id="UPA00094"/>
<dbReference type="GO" id="GO:0033818">
    <property type="term" value="F:beta-ketoacyl-acyl-carrier-protein synthase III activity"/>
    <property type="evidence" value="ECO:0007669"/>
    <property type="project" value="UniProtKB-UniRule"/>
</dbReference>
<name>A0A1E5L6M6_9FIRM</name>
<accession>A0A1E5L6M6</accession>
<comment type="catalytic activity">
    <reaction evidence="12">
        <text>2-methylpropanoyl-CoA + malonyl-[ACP] + H(+) = 4-methyl-3-oxopentanoyl-[ACP] + CO2 + CoA</text>
        <dbReference type="Rhea" id="RHEA:42268"/>
        <dbReference type="Rhea" id="RHEA-COMP:9623"/>
        <dbReference type="Rhea" id="RHEA-COMP:9940"/>
        <dbReference type="ChEBI" id="CHEBI:15378"/>
        <dbReference type="ChEBI" id="CHEBI:16526"/>
        <dbReference type="ChEBI" id="CHEBI:57287"/>
        <dbReference type="ChEBI" id="CHEBI:57338"/>
        <dbReference type="ChEBI" id="CHEBI:78449"/>
        <dbReference type="ChEBI" id="CHEBI:78820"/>
        <dbReference type="EC" id="2.3.1.300"/>
    </reaction>
    <physiologicalReaction direction="left-to-right" evidence="12">
        <dbReference type="Rhea" id="RHEA:42269"/>
    </physiologicalReaction>
</comment>
<dbReference type="HAMAP" id="MF_01815">
    <property type="entry name" value="FabH"/>
    <property type="match status" value="1"/>
</dbReference>
<keyword evidence="4 14" id="KW-0808">Transferase</keyword>
<dbReference type="GO" id="GO:0005737">
    <property type="term" value="C:cytoplasm"/>
    <property type="evidence" value="ECO:0007669"/>
    <property type="project" value="UniProtKB-SubCell"/>
</dbReference>
<dbReference type="NCBIfam" id="TIGR00747">
    <property type="entry name" value="fabH"/>
    <property type="match status" value="1"/>
</dbReference>